<comment type="caution">
    <text evidence="2">The sequence shown here is derived from an EMBL/GenBank/DDBJ whole genome shotgun (WGS) entry which is preliminary data.</text>
</comment>
<feature type="coiled-coil region" evidence="1">
    <location>
        <begin position="74"/>
        <end position="101"/>
    </location>
</feature>
<name>A0A1G2SEV6_9BACT</name>
<reference evidence="2 3" key="1">
    <citation type="journal article" date="2016" name="Nat. Commun.">
        <title>Thousands of microbial genomes shed light on interconnected biogeochemical processes in an aquifer system.</title>
        <authorList>
            <person name="Anantharaman K."/>
            <person name="Brown C.T."/>
            <person name="Hug L.A."/>
            <person name="Sharon I."/>
            <person name="Castelle C.J."/>
            <person name="Probst A.J."/>
            <person name="Thomas B.C."/>
            <person name="Singh A."/>
            <person name="Wilkins M.J."/>
            <person name="Karaoz U."/>
            <person name="Brodie E.L."/>
            <person name="Williams K.H."/>
            <person name="Hubbard S.S."/>
            <person name="Banfield J.F."/>
        </authorList>
    </citation>
    <scope>NUCLEOTIDE SEQUENCE [LARGE SCALE GENOMIC DNA]</scope>
</reference>
<evidence type="ECO:0000313" key="3">
    <source>
        <dbReference type="Proteomes" id="UP000177987"/>
    </source>
</evidence>
<sequence>MKKILFTAILITFAYPTVSYASWWNPFSWNFFKQTVVVPPKTMEPISSQSLDGFKPDEETMKPENSFTAPDFLTDKEMRELEEQEAKIKAKKEDVLLWERLVLADEGYKILNPEAKDKVIKFFKTYKKYDPKYGTGEGSAYKQLDDKWWENFDQHKGDTADRLYFAHQELLATEKNQVTVKKNLTFKGNECLDEYCTLEIQMEIARIQASSAVDDSYRPNRSLHIDTPTSQSINYSGASSLSDYMQRPLLQDLSVPTNAPSSFPQKIEFRMDELNTDFGTAHTPDGSSYQIHCYDGLYGRVCAKR</sequence>
<evidence type="ECO:0000256" key="1">
    <source>
        <dbReference type="SAM" id="Coils"/>
    </source>
</evidence>
<dbReference type="AlphaFoldDB" id="A0A1G2SEV6"/>
<dbReference type="Proteomes" id="UP000177987">
    <property type="component" value="Unassembled WGS sequence"/>
</dbReference>
<proteinExistence type="predicted"/>
<gene>
    <name evidence="2" type="ORF">A2937_00300</name>
</gene>
<dbReference type="STRING" id="1802727.A2937_00300"/>
<evidence type="ECO:0000313" key="2">
    <source>
        <dbReference type="EMBL" id="OHA83536.1"/>
    </source>
</evidence>
<organism evidence="2 3">
    <name type="scientific">Candidatus Yonathbacteria bacterium RIFCSPLOWO2_01_FULL_47_33b</name>
    <dbReference type="NCBI Taxonomy" id="1802727"/>
    <lineage>
        <taxon>Bacteria</taxon>
        <taxon>Candidatus Yonathiibacteriota</taxon>
    </lineage>
</organism>
<keyword evidence="1" id="KW-0175">Coiled coil</keyword>
<dbReference type="EMBL" id="MHUW01000016">
    <property type="protein sequence ID" value="OHA83536.1"/>
    <property type="molecule type" value="Genomic_DNA"/>
</dbReference>
<protein>
    <submittedName>
        <fullName evidence="2">Uncharacterized protein</fullName>
    </submittedName>
</protein>
<accession>A0A1G2SEV6</accession>